<accession>A0ABU2JAK0</accession>
<comment type="caution">
    <text evidence="4">The sequence shown here is derived from an EMBL/GenBank/DDBJ whole genome shotgun (WGS) entry which is preliminary data.</text>
</comment>
<evidence type="ECO:0000259" key="2">
    <source>
        <dbReference type="PROSITE" id="PS51707"/>
    </source>
</evidence>
<feature type="compositionally biased region" description="Low complexity" evidence="1">
    <location>
        <begin position="196"/>
        <end position="216"/>
    </location>
</feature>
<dbReference type="InterPro" id="IPR033469">
    <property type="entry name" value="CYTH-like_dom_sf"/>
</dbReference>
<dbReference type="Pfam" id="PF01928">
    <property type="entry name" value="CYTH"/>
    <property type="match status" value="1"/>
</dbReference>
<dbReference type="PROSITE" id="PS51707">
    <property type="entry name" value="CYTH"/>
    <property type="match status" value="1"/>
</dbReference>
<feature type="domain" description="CYTH" evidence="2">
    <location>
        <begin position="5"/>
        <end position="201"/>
    </location>
</feature>
<dbReference type="EMBL" id="JAVREH010000013">
    <property type="protein sequence ID" value="MDT0262017.1"/>
    <property type="molecule type" value="Genomic_DNA"/>
</dbReference>
<gene>
    <name evidence="4" type="ORF">RM423_11480</name>
</gene>
<dbReference type="Pfam" id="PF05235">
    <property type="entry name" value="CHAD"/>
    <property type="match status" value="1"/>
</dbReference>
<dbReference type="Proteomes" id="UP001183176">
    <property type="component" value="Unassembled WGS sequence"/>
</dbReference>
<protein>
    <submittedName>
        <fullName evidence="4">CYTH and CHAD domain-containing protein</fullName>
    </submittedName>
</protein>
<dbReference type="InterPro" id="IPR023577">
    <property type="entry name" value="CYTH_domain"/>
</dbReference>
<dbReference type="RefSeq" id="WP_311423170.1">
    <property type="nucleotide sequence ID" value="NZ_JAVREH010000013.1"/>
</dbReference>
<evidence type="ECO:0000256" key="1">
    <source>
        <dbReference type="SAM" id="MobiDB-lite"/>
    </source>
</evidence>
<dbReference type="CDD" id="cd07374">
    <property type="entry name" value="CYTH-like_Pase"/>
    <property type="match status" value="1"/>
</dbReference>
<dbReference type="Gene3D" id="2.40.320.10">
    <property type="entry name" value="Hypothetical Protein Pfu-838710-001"/>
    <property type="match status" value="1"/>
</dbReference>
<feature type="region of interest" description="Disordered" evidence="1">
    <location>
        <begin position="188"/>
        <end position="226"/>
    </location>
</feature>
<reference evidence="5" key="1">
    <citation type="submission" date="2023-07" db="EMBL/GenBank/DDBJ databases">
        <title>30 novel species of actinomycetes from the DSMZ collection.</title>
        <authorList>
            <person name="Nouioui I."/>
        </authorList>
    </citation>
    <scope>NUCLEOTIDE SEQUENCE [LARGE SCALE GENOMIC DNA]</scope>
    <source>
        <strain evidence="5">DSM 44399</strain>
    </source>
</reference>
<dbReference type="InterPro" id="IPR038186">
    <property type="entry name" value="CHAD_dom_sf"/>
</dbReference>
<dbReference type="PANTHER" id="PTHR39339:SF1">
    <property type="entry name" value="CHAD DOMAIN-CONTAINING PROTEIN"/>
    <property type="match status" value="1"/>
</dbReference>
<dbReference type="SMART" id="SM01118">
    <property type="entry name" value="CYTH"/>
    <property type="match status" value="1"/>
</dbReference>
<sequence>MTHSMIERELKFDVEPDFVVPDITALLPEGGCVETATEHLRSDYFDTADRALLKAHMTLRRRTGSTDTGWQLKIPHPPFREEIRTGLTADDDVPAELHQLLVGVVRGQALTQIASVRTQRSVTRLLDAAGRRVAEIDDDTVHASSAGEAATATSWREVEVELVEDDIELLYAVSKRLRRAGAQASVSTSKLARALPDTPATPTGTMPDTTMPTGTSKAKKSTKKDPQLRSGDVVAAYIAEQQQAILAGDLGLRRLDDSVIHKTRVATRRLRSTLRIYGSLLDADRAASLDGELRWYAALLGEVRDRQVLRKRLDAMLDDLDDTLQLGPVRARVHTELDHEQAEHWQSLQHDITGPRYLALLADIDAWVTRPPCTAAAGKPAQAMAKLLAQAEKKVTRRLEHANATGDIHLLHDARKAAKRARYAAEAAQPVIGAQAAAVHADRYQRLQDLLGEHQDSLVSAELLRRLGTKAGSIQGENGFAFGILYEREQQAARTARTEARRAARTYR</sequence>
<name>A0ABU2JAK0_9ACTN</name>
<dbReference type="Gene3D" id="1.40.20.10">
    <property type="entry name" value="CHAD domain"/>
    <property type="match status" value="1"/>
</dbReference>
<dbReference type="SMART" id="SM00880">
    <property type="entry name" value="CHAD"/>
    <property type="match status" value="1"/>
</dbReference>
<organism evidence="4 5">
    <name type="scientific">Jatrophihabitans lederbergiae</name>
    <dbReference type="NCBI Taxonomy" id="3075547"/>
    <lineage>
        <taxon>Bacteria</taxon>
        <taxon>Bacillati</taxon>
        <taxon>Actinomycetota</taxon>
        <taxon>Actinomycetes</taxon>
        <taxon>Jatrophihabitantales</taxon>
        <taxon>Jatrophihabitantaceae</taxon>
        <taxon>Jatrophihabitans</taxon>
    </lineage>
</organism>
<evidence type="ECO:0000259" key="3">
    <source>
        <dbReference type="PROSITE" id="PS51708"/>
    </source>
</evidence>
<dbReference type="PROSITE" id="PS51708">
    <property type="entry name" value="CHAD"/>
    <property type="match status" value="1"/>
</dbReference>
<evidence type="ECO:0000313" key="5">
    <source>
        <dbReference type="Proteomes" id="UP001183176"/>
    </source>
</evidence>
<dbReference type="PANTHER" id="PTHR39339">
    <property type="entry name" value="SLR1444 PROTEIN"/>
    <property type="match status" value="1"/>
</dbReference>
<keyword evidence="5" id="KW-1185">Reference proteome</keyword>
<proteinExistence type="predicted"/>
<feature type="domain" description="CHAD" evidence="3">
    <location>
        <begin position="227"/>
        <end position="508"/>
    </location>
</feature>
<dbReference type="InterPro" id="IPR007899">
    <property type="entry name" value="CHAD_dom"/>
</dbReference>
<evidence type="ECO:0000313" key="4">
    <source>
        <dbReference type="EMBL" id="MDT0262017.1"/>
    </source>
</evidence>
<dbReference type="SUPFAM" id="SSF55154">
    <property type="entry name" value="CYTH-like phosphatases"/>
    <property type="match status" value="1"/>
</dbReference>